<dbReference type="InterPro" id="IPR036708">
    <property type="entry name" value="BipD-like_sf"/>
</dbReference>
<dbReference type="Gene3D" id="1.20.1710.10">
    <property type="entry name" value="IpaD-like"/>
    <property type="match status" value="1"/>
</dbReference>
<dbReference type="PANTHER" id="PTHR33371:SF4">
    <property type="entry name" value="INTERMEMBRANE PHOSPHOLIPID TRANSPORT SYSTEM BINDING PROTEIN MLAD"/>
    <property type="match status" value="1"/>
</dbReference>
<evidence type="ECO:0000313" key="4">
    <source>
        <dbReference type="Proteomes" id="UP000320948"/>
    </source>
</evidence>
<protein>
    <submittedName>
        <fullName evidence="3">MCE family protein</fullName>
    </submittedName>
</protein>
<dbReference type="GO" id="GO:0005543">
    <property type="term" value="F:phospholipid binding"/>
    <property type="evidence" value="ECO:0007669"/>
    <property type="project" value="TreeGrafter"/>
</dbReference>
<name>A0A6N4R3L8_BLAVI</name>
<sequence>MSNEAKVGLLLIIAIAVLGWLTVASGTLSFARKEPMRPLEAVFTDVNGLKEGTPVRMAGVTIGAVKRIDLQPNGTAILHFEVNKNVPLPADVAAQVTASGLIGEYYLALVPGEQTNRGEGGLLAANVTRLPTLMSADPTNMSNQFAKMAADMQDITSSLRQVLGDPETTQKFQDIVDNLAAFSESLGSNNKQTFDNLNKAAENLARITDDVRAGKGTLGQLVSDDSNGAQLKDTIQEMNKAVKDLRTILNKVNSGQGTLGQLVNDDTTADNLNTALSTFNNIAGPLVPNRDDPEKQIHPANHSEFTLQSGYLTDSHGVAKTEAMVRLQPGTQNFLQLGAQYDGYAAEANSANGSSHYAGQDFGSTGKYTAQLGRSLPVNATNAVNLRAGIRNSTPGLGADYLTPRITYTADLYDFGGTNTPNASAPHLDVAARAHFTPKFYGSIGYDNVLNSEYASPVIGVGLRLGGPGKITGNTRATPLNTSATAPLPSSTL</sequence>
<comment type="caution">
    <text evidence="3">The sequence shown here is derived from an EMBL/GenBank/DDBJ whole genome shotgun (WGS) entry which is preliminary data.</text>
</comment>
<dbReference type="PANTHER" id="PTHR33371">
    <property type="entry name" value="INTERMEMBRANE PHOSPHOLIPID TRANSPORT SYSTEM BINDING PROTEIN MLAD-RELATED"/>
    <property type="match status" value="1"/>
</dbReference>
<dbReference type="Proteomes" id="UP000320948">
    <property type="component" value="Unassembled WGS sequence"/>
</dbReference>
<dbReference type="EMBL" id="VAFM01000002">
    <property type="protein sequence ID" value="TKW60483.1"/>
    <property type="molecule type" value="Genomic_DNA"/>
</dbReference>
<dbReference type="InterPro" id="IPR003399">
    <property type="entry name" value="Mce/MlaD"/>
</dbReference>
<dbReference type="GO" id="GO:0005548">
    <property type="term" value="F:phospholipid transporter activity"/>
    <property type="evidence" value="ECO:0007669"/>
    <property type="project" value="TreeGrafter"/>
</dbReference>
<evidence type="ECO:0000259" key="2">
    <source>
        <dbReference type="Pfam" id="PF02470"/>
    </source>
</evidence>
<evidence type="ECO:0000256" key="1">
    <source>
        <dbReference type="SAM" id="MobiDB-lite"/>
    </source>
</evidence>
<organism evidence="3 4">
    <name type="scientific">Blastochloris viridis</name>
    <name type="common">Rhodopseudomonas viridis</name>
    <dbReference type="NCBI Taxonomy" id="1079"/>
    <lineage>
        <taxon>Bacteria</taxon>
        <taxon>Pseudomonadati</taxon>
        <taxon>Pseudomonadota</taxon>
        <taxon>Alphaproteobacteria</taxon>
        <taxon>Hyphomicrobiales</taxon>
        <taxon>Blastochloridaceae</taxon>
        <taxon>Blastochloris</taxon>
    </lineage>
</organism>
<dbReference type="Pfam" id="PF02470">
    <property type="entry name" value="MlaD"/>
    <property type="match status" value="1"/>
</dbReference>
<accession>A0A6N4R3L8</accession>
<evidence type="ECO:0000313" key="3">
    <source>
        <dbReference type="EMBL" id="TKW60483.1"/>
    </source>
</evidence>
<dbReference type="AlphaFoldDB" id="A0A6N4R3L8"/>
<feature type="domain" description="Mce/MlaD" evidence="2">
    <location>
        <begin position="38"/>
        <end position="112"/>
    </location>
</feature>
<dbReference type="InterPro" id="IPR052336">
    <property type="entry name" value="MlaD_Phospholipid_Transporter"/>
</dbReference>
<proteinExistence type="predicted"/>
<reference evidence="3 4" key="1">
    <citation type="journal article" date="2017" name="Nat. Commun.">
        <title>In situ click chemistry generation of cyclooxygenase-2 inhibitors.</title>
        <authorList>
            <person name="Bhardwaj A."/>
            <person name="Kaur J."/>
            <person name="Wuest M."/>
            <person name="Wuest F."/>
        </authorList>
    </citation>
    <scope>NUCLEOTIDE SEQUENCE [LARGE SCALE GENOMIC DNA]</scope>
    <source>
        <strain evidence="3">S2_018_000_R2_106</strain>
    </source>
</reference>
<feature type="region of interest" description="Disordered" evidence="1">
    <location>
        <begin position="472"/>
        <end position="493"/>
    </location>
</feature>
<gene>
    <name evidence="3" type="ORF">DI628_06160</name>
</gene>